<dbReference type="NCBIfam" id="TIGR01730">
    <property type="entry name" value="RND_mfp"/>
    <property type="match status" value="1"/>
</dbReference>
<dbReference type="Pfam" id="PF25989">
    <property type="entry name" value="YknX_C"/>
    <property type="match status" value="1"/>
</dbReference>
<evidence type="ECO:0000256" key="1">
    <source>
        <dbReference type="ARBA" id="ARBA00009477"/>
    </source>
</evidence>
<feature type="domain" description="CzcB-like barrel-sandwich hybrid" evidence="3">
    <location>
        <begin position="87"/>
        <end position="210"/>
    </location>
</feature>
<evidence type="ECO:0000259" key="4">
    <source>
        <dbReference type="Pfam" id="PF25989"/>
    </source>
</evidence>
<keyword evidence="6" id="KW-1185">Reference proteome</keyword>
<feature type="domain" description="YknX-like C-terminal permuted SH3-like" evidence="4">
    <location>
        <begin position="299"/>
        <end position="367"/>
    </location>
</feature>
<evidence type="ECO:0000259" key="3">
    <source>
        <dbReference type="Pfam" id="PF25973"/>
    </source>
</evidence>
<protein>
    <submittedName>
        <fullName evidence="5">Efflux RND transporter periplasmic adaptor subunit</fullName>
    </submittedName>
</protein>
<dbReference type="Gene3D" id="2.40.30.170">
    <property type="match status" value="1"/>
</dbReference>
<dbReference type="EMBL" id="WTVM01000033">
    <property type="protein sequence ID" value="NMG02793.1"/>
    <property type="molecule type" value="Genomic_DNA"/>
</dbReference>
<dbReference type="Pfam" id="PF25954">
    <property type="entry name" value="Beta-barrel_RND_2"/>
    <property type="match status" value="1"/>
</dbReference>
<dbReference type="InterPro" id="IPR058792">
    <property type="entry name" value="Beta-barrel_RND_2"/>
</dbReference>
<accession>A0A972FCE7</accession>
<gene>
    <name evidence="5" type="ORF">GPA21_07395</name>
</gene>
<dbReference type="SUPFAM" id="SSF111369">
    <property type="entry name" value="HlyD-like secretion proteins"/>
    <property type="match status" value="1"/>
</dbReference>
<dbReference type="AlphaFoldDB" id="A0A972FCE7"/>
<dbReference type="InterPro" id="IPR058647">
    <property type="entry name" value="BSH_CzcB-like"/>
</dbReference>
<evidence type="ECO:0000313" key="6">
    <source>
        <dbReference type="Proteomes" id="UP000599523"/>
    </source>
</evidence>
<feature type="domain" description="CusB-like beta-barrel" evidence="2">
    <location>
        <begin position="219"/>
        <end position="291"/>
    </location>
</feature>
<reference evidence="5" key="1">
    <citation type="submission" date="2019-12" db="EMBL/GenBank/DDBJ databases">
        <title>Comparative genomics gives insights into the taxonomy of the Azoarcus-Aromatoleum group and reveals separate origins of nif in the plant-associated Azoarcus and non-plant-associated Aromatoleum sub-groups.</title>
        <authorList>
            <person name="Lafos M."/>
            <person name="Maluk M."/>
            <person name="Batista M."/>
            <person name="Junghare M."/>
            <person name="Carmona M."/>
            <person name="Faoro H."/>
            <person name="Cruz L.M."/>
            <person name="Battistoni F."/>
            <person name="De Souza E."/>
            <person name="Pedrosa F."/>
            <person name="Chen W.-M."/>
            <person name="Poole P.S."/>
            <person name="Dixon R.A."/>
            <person name="James E.K."/>
        </authorList>
    </citation>
    <scope>NUCLEOTIDE SEQUENCE</scope>
    <source>
        <strain evidence="5">NSC3</strain>
    </source>
</reference>
<evidence type="ECO:0000313" key="5">
    <source>
        <dbReference type="EMBL" id="NMG02793.1"/>
    </source>
</evidence>
<organism evidence="5 6">
    <name type="scientific">Azoarcus taiwanensis</name>
    <dbReference type="NCBI Taxonomy" id="666964"/>
    <lineage>
        <taxon>Bacteria</taxon>
        <taxon>Pseudomonadati</taxon>
        <taxon>Pseudomonadota</taxon>
        <taxon>Betaproteobacteria</taxon>
        <taxon>Rhodocyclales</taxon>
        <taxon>Zoogloeaceae</taxon>
        <taxon>Azoarcus</taxon>
    </lineage>
</organism>
<dbReference type="GO" id="GO:1990281">
    <property type="term" value="C:efflux pump complex"/>
    <property type="evidence" value="ECO:0007669"/>
    <property type="project" value="TreeGrafter"/>
</dbReference>
<dbReference type="PANTHER" id="PTHR30469">
    <property type="entry name" value="MULTIDRUG RESISTANCE PROTEIN MDTA"/>
    <property type="match status" value="1"/>
</dbReference>
<dbReference type="PANTHER" id="PTHR30469:SF38">
    <property type="entry name" value="HLYD FAMILY SECRETION PROTEIN"/>
    <property type="match status" value="1"/>
</dbReference>
<dbReference type="InterPro" id="IPR058637">
    <property type="entry name" value="YknX-like_C"/>
</dbReference>
<dbReference type="Gene3D" id="2.40.420.20">
    <property type="match status" value="1"/>
</dbReference>
<dbReference type="Proteomes" id="UP000599523">
    <property type="component" value="Unassembled WGS sequence"/>
</dbReference>
<sequence>MIGLFLVFTSGVFLKVSQRPQATWWRIRGVLALLVMTSVAACGGEAPTATTLSAGPLVPVAAIEIQPRDLYRQLSVSGTVEARVRVRVPTRSAGLVETVTVEEGEHVAAGRVLATLDLSEARAELVRARAEENSARLEFRRASELRERGAVSASQLDAARVALEVAESERALWETRVGFATVAAPIAGVVSARHVEPGEAVQAQATLFELTALDELVVRVGVSELDVVHLGVGQTLAVHIDALPALELVGTVRRIFPVAESVSRQTTVEIALPGEAAGLGVRPGFLARVRARVDQRLDVLVVPVAAVGADDDGHYVFAIDDGALVRRNIEIGVTRAEWVEVAAGLRVGEKVLASNPIEMRAGQAVRVVSMRNGADVR</sequence>
<dbReference type="GO" id="GO:0015562">
    <property type="term" value="F:efflux transmembrane transporter activity"/>
    <property type="evidence" value="ECO:0007669"/>
    <property type="project" value="TreeGrafter"/>
</dbReference>
<comment type="caution">
    <text evidence="5">The sequence shown here is derived from an EMBL/GenBank/DDBJ whole genome shotgun (WGS) entry which is preliminary data.</text>
</comment>
<dbReference type="Gene3D" id="2.40.50.100">
    <property type="match status" value="1"/>
</dbReference>
<name>A0A972FCE7_9RHOO</name>
<proteinExistence type="inferred from homology"/>
<evidence type="ECO:0000259" key="2">
    <source>
        <dbReference type="Pfam" id="PF25954"/>
    </source>
</evidence>
<dbReference type="Pfam" id="PF25973">
    <property type="entry name" value="BSH_CzcB"/>
    <property type="match status" value="1"/>
</dbReference>
<comment type="similarity">
    <text evidence="1">Belongs to the membrane fusion protein (MFP) (TC 8.A.1) family.</text>
</comment>
<dbReference type="Gene3D" id="1.10.287.470">
    <property type="entry name" value="Helix hairpin bin"/>
    <property type="match status" value="1"/>
</dbReference>
<dbReference type="InterPro" id="IPR006143">
    <property type="entry name" value="RND_pump_MFP"/>
</dbReference>